<keyword evidence="1 2" id="KW-0597">Phosphoprotein</keyword>
<comment type="caution">
    <text evidence="4">The sequence shown here is derived from an EMBL/GenBank/DDBJ whole genome shotgun (WGS) entry which is preliminary data.</text>
</comment>
<dbReference type="EMBL" id="SHNP01000006">
    <property type="protein sequence ID" value="MCX2975157.1"/>
    <property type="molecule type" value="Genomic_DNA"/>
</dbReference>
<dbReference type="InterPro" id="IPR001789">
    <property type="entry name" value="Sig_transdc_resp-reg_receiver"/>
</dbReference>
<dbReference type="SUPFAM" id="SSF52172">
    <property type="entry name" value="CheY-like"/>
    <property type="match status" value="1"/>
</dbReference>
<gene>
    <name evidence="4" type="ORF">EYC87_16355</name>
</gene>
<evidence type="ECO:0000313" key="5">
    <source>
        <dbReference type="Proteomes" id="UP001143307"/>
    </source>
</evidence>
<keyword evidence="5" id="KW-1185">Reference proteome</keyword>
<dbReference type="Gene3D" id="3.40.50.2300">
    <property type="match status" value="1"/>
</dbReference>
<evidence type="ECO:0000256" key="2">
    <source>
        <dbReference type="PROSITE-ProRule" id="PRU00169"/>
    </source>
</evidence>
<sequence>MFNVILIVDDEPDIAEELADLIESTGRDVIYETSALSALKVAKNQSLDLVITDMRMPDIDGAELIRRIHDSCDDREKPGFIVVSGHLGASDDLSHLHNIDYTLVPKPIDVNVLLSLIAAKEQK</sequence>
<reference evidence="4" key="1">
    <citation type="submission" date="2019-02" db="EMBL/GenBank/DDBJ databases">
        <authorList>
            <person name="Li S.-H."/>
        </authorList>
    </citation>
    <scope>NUCLEOTIDE SEQUENCE</scope>
    <source>
        <strain evidence="4">IMCC8485</strain>
    </source>
</reference>
<dbReference type="InterPro" id="IPR011006">
    <property type="entry name" value="CheY-like_superfamily"/>
</dbReference>
<feature type="modified residue" description="4-aspartylphosphate" evidence="2">
    <location>
        <position position="53"/>
    </location>
</feature>
<dbReference type="Pfam" id="PF00072">
    <property type="entry name" value="Response_reg"/>
    <property type="match status" value="1"/>
</dbReference>
<protein>
    <submittedName>
        <fullName evidence="4">Response regulator</fullName>
    </submittedName>
</protein>
<evidence type="ECO:0000259" key="3">
    <source>
        <dbReference type="PROSITE" id="PS50110"/>
    </source>
</evidence>
<dbReference type="InterPro" id="IPR050595">
    <property type="entry name" value="Bact_response_regulator"/>
</dbReference>
<accession>A0ABT3SYU4</accession>
<name>A0ABT3SYU4_9GAMM</name>
<feature type="domain" description="Response regulatory" evidence="3">
    <location>
        <begin position="4"/>
        <end position="121"/>
    </location>
</feature>
<proteinExistence type="predicted"/>
<dbReference type="Proteomes" id="UP001143307">
    <property type="component" value="Unassembled WGS sequence"/>
</dbReference>
<dbReference type="PROSITE" id="PS50110">
    <property type="entry name" value="RESPONSE_REGULATORY"/>
    <property type="match status" value="1"/>
</dbReference>
<evidence type="ECO:0000313" key="4">
    <source>
        <dbReference type="EMBL" id="MCX2975157.1"/>
    </source>
</evidence>
<dbReference type="PANTHER" id="PTHR44591">
    <property type="entry name" value="STRESS RESPONSE REGULATOR PROTEIN 1"/>
    <property type="match status" value="1"/>
</dbReference>
<evidence type="ECO:0000256" key="1">
    <source>
        <dbReference type="ARBA" id="ARBA00022553"/>
    </source>
</evidence>
<organism evidence="4 5">
    <name type="scientific">Candidatus Seongchinamella marina</name>
    <dbReference type="NCBI Taxonomy" id="2518990"/>
    <lineage>
        <taxon>Bacteria</taxon>
        <taxon>Pseudomonadati</taxon>
        <taxon>Pseudomonadota</taxon>
        <taxon>Gammaproteobacteria</taxon>
        <taxon>Cellvibrionales</taxon>
        <taxon>Halieaceae</taxon>
        <taxon>Seongchinamella</taxon>
    </lineage>
</organism>
<dbReference type="SMART" id="SM00448">
    <property type="entry name" value="REC"/>
    <property type="match status" value="1"/>
</dbReference>
<dbReference type="PANTHER" id="PTHR44591:SF3">
    <property type="entry name" value="RESPONSE REGULATORY DOMAIN-CONTAINING PROTEIN"/>
    <property type="match status" value="1"/>
</dbReference>